<feature type="transmembrane region" description="Helical" evidence="5">
    <location>
        <begin position="310"/>
        <end position="331"/>
    </location>
</feature>
<feature type="transmembrane region" description="Helical" evidence="5">
    <location>
        <begin position="448"/>
        <end position="467"/>
    </location>
</feature>
<gene>
    <name evidence="7" type="primary">TM7SF3</name>
</gene>
<evidence type="ECO:0000256" key="5">
    <source>
        <dbReference type="SAM" id="Phobius"/>
    </source>
</evidence>
<dbReference type="OrthoDB" id="5967337at2759"/>
<evidence type="ECO:0000256" key="1">
    <source>
        <dbReference type="ARBA" id="ARBA00004141"/>
    </source>
</evidence>
<accession>A0A8C5MVN7</accession>
<dbReference type="GeneTree" id="ENSGT00390000008702"/>
<keyword evidence="2 5" id="KW-0812">Transmembrane</keyword>
<feature type="domain" description="TM7S3/TM198-like" evidence="6">
    <location>
        <begin position="263"/>
        <end position="466"/>
    </location>
</feature>
<feature type="transmembrane region" description="Helical" evidence="5">
    <location>
        <begin position="370"/>
        <end position="389"/>
    </location>
</feature>
<dbReference type="PANTHER" id="PTHR15937:SF3">
    <property type="entry name" value="TRANSMEMBRANE 7 SUPERFAMILY MEMBER 3"/>
    <property type="match status" value="1"/>
</dbReference>
<keyword evidence="8" id="KW-1185">Reference proteome</keyword>
<feature type="transmembrane region" description="Helical" evidence="5">
    <location>
        <begin position="338"/>
        <end position="358"/>
    </location>
</feature>
<dbReference type="InterPro" id="IPR042502">
    <property type="entry name" value="TM7SF3"/>
</dbReference>
<proteinExistence type="predicted"/>
<keyword evidence="3 5" id="KW-1133">Transmembrane helix</keyword>
<dbReference type="Pfam" id="PF25992">
    <property type="entry name" value="Ig_TM7SF3_N"/>
    <property type="match status" value="1"/>
</dbReference>
<feature type="transmembrane region" description="Helical" evidence="5">
    <location>
        <begin position="260"/>
        <end position="277"/>
    </location>
</feature>
<dbReference type="Proteomes" id="UP000694569">
    <property type="component" value="Unplaced"/>
</dbReference>
<dbReference type="PANTHER" id="PTHR15937">
    <property type="entry name" value="TRANSMEMBRANE 7 SUPERFAMILY MEMBER 3"/>
    <property type="match status" value="1"/>
</dbReference>
<reference evidence="7" key="1">
    <citation type="submission" date="2025-08" db="UniProtKB">
        <authorList>
            <consortium name="Ensembl"/>
        </authorList>
    </citation>
    <scope>IDENTIFICATION</scope>
</reference>
<evidence type="ECO:0000313" key="8">
    <source>
        <dbReference type="Proteomes" id="UP000694569"/>
    </source>
</evidence>
<evidence type="ECO:0000256" key="3">
    <source>
        <dbReference type="ARBA" id="ARBA00022989"/>
    </source>
</evidence>
<reference evidence="7" key="2">
    <citation type="submission" date="2025-09" db="UniProtKB">
        <authorList>
            <consortium name="Ensembl"/>
        </authorList>
    </citation>
    <scope>IDENTIFICATION</scope>
</reference>
<comment type="subcellular location">
    <subcellularLocation>
        <location evidence="1">Membrane</location>
        <topology evidence="1">Multi-pass membrane protein</topology>
    </subcellularLocation>
</comment>
<dbReference type="AlphaFoldDB" id="A0A8C5MVN7"/>
<dbReference type="GO" id="GO:0005886">
    <property type="term" value="C:plasma membrane"/>
    <property type="evidence" value="ECO:0007669"/>
    <property type="project" value="TreeGrafter"/>
</dbReference>
<evidence type="ECO:0000313" key="7">
    <source>
        <dbReference type="Ensembl" id="ENSLLEP00000018928.1"/>
    </source>
</evidence>
<keyword evidence="4 5" id="KW-0472">Membrane</keyword>
<evidence type="ECO:0000256" key="4">
    <source>
        <dbReference type="ARBA" id="ARBA00023136"/>
    </source>
</evidence>
<organism evidence="7 8">
    <name type="scientific">Leptobrachium leishanense</name>
    <name type="common">Leishan spiny toad</name>
    <dbReference type="NCBI Taxonomy" id="445787"/>
    <lineage>
        <taxon>Eukaryota</taxon>
        <taxon>Metazoa</taxon>
        <taxon>Chordata</taxon>
        <taxon>Craniata</taxon>
        <taxon>Vertebrata</taxon>
        <taxon>Euteleostomi</taxon>
        <taxon>Amphibia</taxon>
        <taxon>Batrachia</taxon>
        <taxon>Anura</taxon>
        <taxon>Pelobatoidea</taxon>
        <taxon>Megophryidae</taxon>
        <taxon>Leptobrachium</taxon>
    </lineage>
</organism>
<feature type="transmembrane region" description="Helical" evidence="5">
    <location>
        <begin position="401"/>
        <end position="423"/>
    </location>
</feature>
<sequence length="533" mass="59707">MGRFTELTLDLSSPTEIVLRNIPSNVSFILLQVHTQFQNVTLALDKIPKTNESETGSDAGLLTVLRPQQTLCTWYLESTDPGQLLASIISVPYTEKDPVPGACNLEFDLDIYPNVHLEYNVYETVITFAPANLGYTRDGIPAACDVKTGQDSRWRLLYDVYQYFLPENNLNGSTLLTHLQRMSMVQQVTTNGIKLTTLISSDRPSVSFSSIPGQGVIYTVIVRDPLLNTSAAYVPAHTYACNFTATVDNCHTLGKVSTKVFFTLCAVIGLFLCFCGHRHLKTDFFFMGFIISGFLMFVLLTRLTPLEYDARLTLTAVTGVVGGLLLVTLWWRTGCVHGCVLLVGLVFGFLVASIVFFTPIGEYAVFRNNSVFWLTFCSVVIVSSLLLIFPKHLNILSCALVGSYTVVLAIDSFVYTSLSYITLNVLKRTLNDEFSVAYTSAPLQTNDFLLVALWVALLVFGVTTQFVRERDRPEFPPAPYMIWKRDRERRKTNVLDPSYHLPPLKDRMLLQLAKLRDVFRPPPPIGERTPLLL</sequence>
<dbReference type="Pfam" id="PF13886">
    <property type="entry name" value="TM7S3_TM198"/>
    <property type="match status" value="1"/>
</dbReference>
<feature type="transmembrane region" description="Helical" evidence="5">
    <location>
        <begin position="284"/>
        <end position="304"/>
    </location>
</feature>
<evidence type="ECO:0000256" key="2">
    <source>
        <dbReference type="ARBA" id="ARBA00022692"/>
    </source>
</evidence>
<dbReference type="GO" id="GO:0043069">
    <property type="term" value="P:negative regulation of programmed cell death"/>
    <property type="evidence" value="ECO:0007669"/>
    <property type="project" value="TreeGrafter"/>
</dbReference>
<name>A0A8C5MVN7_9ANUR</name>
<protein>
    <submittedName>
        <fullName evidence="7">Transmembrane 7 superfamily member 3</fullName>
    </submittedName>
</protein>
<dbReference type="Ensembl" id="ENSLLET00000019675.1">
    <property type="protein sequence ID" value="ENSLLEP00000018928.1"/>
    <property type="gene ID" value="ENSLLEG00000012023.1"/>
</dbReference>
<dbReference type="InterPro" id="IPR025256">
    <property type="entry name" value="TM7S3/TM198-like_dom"/>
</dbReference>
<evidence type="ECO:0000259" key="6">
    <source>
        <dbReference type="Pfam" id="PF13886"/>
    </source>
</evidence>